<proteinExistence type="predicted"/>
<dbReference type="EMBL" id="FNXE01000018">
    <property type="protein sequence ID" value="SEH79771.1"/>
    <property type="molecule type" value="Genomic_DNA"/>
</dbReference>
<dbReference type="RefSeq" id="WP_091098315.1">
    <property type="nucleotide sequence ID" value="NZ_FNXE01000018.1"/>
</dbReference>
<reference evidence="2 3" key="1">
    <citation type="submission" date="2016-10" db="EMBL/GenBank/DDBJ databases">
        <authorList>
            <person name="de Groot N.N."/>
        </authorList>
    </citation>
    <scope>NUCLEOTIDE SEQUENCE [LARGE SCALE GENOMIC DNA]</scope>
    <source>
        <strain evidence="2 3">CGMCC 1.10825</strain>
    </source>
</reference>
<sequence>MKQKIADLLIKYPFLKWITNRFILATLFFILWLLFFDTYAYFDHRTIDKEIKKLEDNRDYYQGEINSDDKNIQKLYRKEEVEKYAREKYYMKRENEDIYIIDSDKEYQTDKTN</sequence>
<organism evidence="2 3">
    <name type="scientific">Paenimyroides marinum</name>
    <dbReference type="NCBI Taxonomy" id="1159016"/>
    <lineage>
        <taxon>Bacteria</taxon>
        <taxon>Pseudomonadati</taxon>
        <taxon>Bacteroidota</taxon>
        <taxon>Flavobacteriia</taxon>
        <taxon>Flavobacteriales</taxon>
        <taxon>Flavobacteriaceae</taxon>
        <taxon>Paenimyroides</taxon>
    </lineage>
</organism>
<dbReference type="GO" id="GO:0051301">
    <property type="term" value="P:cell division"/>
    <property type="evidence" value="ECO:0007669"/>
    <property type="project" value="UniProtKB-KW"/>
</dbReference>
<gene>
    <name evidence="2" type="ORF">SAMN02927937_01487</name>
</gene>
<dbReference type="InterPro" id="IPR007060">
    <property type="entry name" value="FtsL/DivIC"/>
</dbReference>
<dbReference type="OrthoDB" id="1467719at2"/>
<dbReference type="Pfam" id="PF04977">
    <property type="entry name" value="DivIC"/>
    <property type="match status" value="1"/>
</dbReference>
<keyword evidence="1" id="KW-1133">Transmembrane helix</keyword>
<dbReference type="Proteomes" id="UP000199634">
    <property type="component" value="Unassembled WGS sequence"/>
</dbReference>
<dbReference type="STRING" id="1159016.SAMN02927937_01487"/>
<keyword evidence="1" id="KW-0472">Membrane</keyword>
<dbReference type="AlphaFoldDB" id="A0A1H6KV30"/>
<accession>A0A1H6KV30</accession>
<evidence type="ECO:0000313" key="3">
    <source>
        <dbReference type="Proteomes" id="UP000199634"/>
    </source>
</evidence>
<keyword evidence="2" id="KW-0131">Cell cycle</keyword>
<feature type="transmembrane region" description="Helical" evidence="1">
    <location>
        <begin position="22"/>
        <end position="42"/>
    </location>
</feature>
<evidence type="ECO:0000313" key="2">
    <source>
        <dbReference type="EMBL" id="SEH79771.1"/>
    </source>
</evidence>
<name>A0A1H6KV30_9FLAO</name>
<evidence type="ECO:0000256" key="1">
    <source>
        <dbReference type="SAM" id="Phobius"/>
    </source>
</evidence>
<protein>
    <submittedName>
        <fullName evidence="2">Cell division protein FtsB</fullName>
    </submittedName>
</protein>
<keyword evidence="3" id="KW-1185">Reference proteome</keyword>
<keyword evidence="1" id="KW-0812">Transmembrane</keyword>
<keyword evidence="2" id="KW-0132">Cell division</keyword>